<keyword evidence="5 9" id="KW-0862">Zinc</keyword>
<protein>
    <recommendedName>
        <fullName evidence="9 10">D-alanyl-D-alanine dipeptidase</fullName>
        <shortName evidence="9 10">D-Ala-D-Ala dipeptidase</shortName>
        <ecNumber evidence="9 10">3.4.13.22</ecNumber>
    </recommendedName>
</protein>
<dbReference type="InterPro" id="IPR000755">
    <property type="entry name" value="A_A_dipeptidase"/>
</dbReference>
<evidence type="ECO:0000256" key="8">
    <source>
        <dbReference type="ARBA" id="ARBA00023316"/>
    </source>
</evidence>
<keyword evidence="11" id="KW-0732">Signal</keyword>
<comment type="similarity">
    <text evidence="9 10">Belongs to the peptidase M15D family.</text>
</comment>
<evidence type="ECO:0000313" key="13">
    <source>
        <dbReference type="Proteomes" id="UP000033411"/>
    </source>
</evidence>
<evidence type="ECO:0000256" key="9">
    <source>
        <dbReference type="HAMAP-Rule" id="MF_01924"/>
    </source>
</evidence>
<evidence type="ECO:0000256" key="3">
    <source>
        <dbReference type="ARBA" id="ARBA00022723"/>
    </source>
</evidence>
<evidence type="ECO:0000256" key="10">
    <source>
        <dbReference type="PIRNR" id="PIRNR026671"/>
    </source>
</evidence>
<evidence type="ECO:0000313" key="12">
    <source>
        <dbReference type="EMBL" id="KKC35673.1"/>
    </source>
</evidence>
<dbReference type="Proteomes" id="UP000033411">
    <property type="component" value="Unassembled WGS sequence"/>
</dbReference>
<dbReference type="OrthoDB" id="9801430at2"/>
<evidence type="ECO:0000256" key="1">
    <source>
        <dbReference type="ARBA" id="ARBA00001362"/>
    </source>
</evidence>
<comment type="function">
    <text evidence="9 10">Catalyzes hydrolysis of the D-alanyl-D-alanine dipeptide.</text>
</comment>
<dbReference type="SUPFAM" id="SSF55166">
    <property type="entry name" value="Hedgehog/DD-peptidase"/>
    <property type="match status" value="1"/>
</dbReference>
<sequence length="248" mass="27286">MFSALGIQLLALPALAADLPEGFVRLSAIASGIEQDIRYFGSHNFVGRPIDGYDAHECILTREAGAALLAVANDLEPEGLGLRLYDCYRPVRAVADFAAWANDMDALAMQAEFYPRIDKADLFDLGYIANRSGHSRGSTVDLAIRPLDQAYSNPWKKGDELADCTLPETARFADGILDFGTGYDCFDVKAHHGAAGVTPTAAANREKLATVMERHGFKRYAEEWWHYTLVDEPFPDTYFEFPVTAATP</sequence>
<gene>
    <name evidence="9" type="primary">ddpX</name>
    <name evidence="12" type="ORF">WH87_15970</name>
</gene>
<accession>A0A0F5Q426</accession>
<feature type="binding site" evidence="9">
    <location>
        <position position="226"/>
    </location>
    <ligand>
        <name>Zn(2+)</name>
        <dbReference type="ChEBI" id="CHEBI:29105"/>
        <note>catalytic</note>
    </ligand>
</feature>
<reference evidence="12 13" key="1">
    <citation type="submission" date="2015-03" db="EMBL/GenBank/DDBJ databases">
        <authorList>
            <person name="Lepp D."/>
            <person name="Hassan Y.I."/>
            <person name="Li X.-Z."/>
            <person name="Zhou T."/>
        </authorList>
    </citation>
    <scope>NUCLEOTIDE SEQUENCE [LARGE SCALE GENOMIC DNA]</scope>
    <source>
        <strain evidence="12 13">E84</strain>
    </source>
</reference>
<organism evidence="12 13">
    <name type="scientific">Devosia epidermidihirudinis</name>
    <dbReference type="NCBI Taxonomy" id="1293439"/>
    <lineage>
        <taxon>Bacteria</taxon>
        <taxon>Pseudomonadati</taxon>
        <taxon>Pseudomonadota</taxon>
        <taxon>Alphaproteobacteria</taxon>
        <taxon>Hyphomicrobiales</taxon>
        <taxon>Devosiaceae</taxon>
        <taxon>Devosia</taxon>
    </lineage>
</organism>
<feature type="active site" description="Proton donor/acceptor" evidence="9">
    <location>
        <position position="223"/>
    </location>
</feature>
<evidence type="ECO:0000256" key="6">
    <source>
        <dbReference type="ARBA" id="ARBA00022997"/>
    </source>
</evidence>
<proteinExistence type="inferred from homology"/>
<dbReference type="EC" id="3.4.13.22" evidence="9 10"/>
<dbReference type="GO" id="GO:0160237">
    <property type="term" value="F:D-Ala-D-Ala dipeptidase activity"/>
    <property type="evidence" value="ECO:0007669"/>
    <property type="project" value="UniProtKB-EC"/>
</dbReference>
<dbReference type="GO" id="GO:0008270">
    <property type="term" value="F:zinc ion binding"/>
    <property type="evidence" value="ECO:0007669"/>
    <property type="project" value="UniProtKB-UniRule"/>
</dbReference>
<dbReference type="GO" id="GO:0008237">
    <property type="term" value="F:metallopeptidase activity"/>
    <property type="evidence" value="ECO:0007669"/>
    <property type="project" value="UniProtKB-KW"/>
</dbReference>
<comment type="cofactor">
    <cofactor evidence="9">
        <name>Zn(2+)</name>
        <dbReference type="ChEBI" id="CHEBI:29105"/>
    </cofactor>
    <text evidence="9">Binds 1 zinc ion per subunit.</text>
</comment>
<evidence type="ECO:0000256" key="7">
    <source>
        <dbReference type="ARBA" id="ARBA00023049"/>
    </source>
</evidence>
<comment type="caution">
    <text evidence="12">The sequence shown here is derived from an EMBL/GenBank/DDBJ whole genome shotgun (WGS) entry which is preliminary data.</text>
</comment>
<dbReference type="EMBL" id="LANJ01000045">
    <property type="protein sequence ID" value="KKC35673.1"/>
    <property type="molecule type" value="Genomic_DNA"/>
</dbReference>
<feature type="signal peptide" evidence="11">
    <location>
        <begin position="1"/>
        <end position="16"/>
    </location>
</feature>
<keyword evidence="2 9" id="KW-0645">Protease</keyword>
<dbReference type="GO" id="GO:0006508">
    <property type="term" value="P:proteolysis"/>
    <property type="evidence" value="ECO:0007669"/>
    <property type="project" value="UniProtKB-KW"/>
</dbReference>
<keyword evidence="8 10" id="KW-0961">Cell wall biogenesis/degradation</keyword>
<feature type="chain" id="PRO_5002494453" description="D-alanyl-D-alanine dipeptidase" evidence="11">
    <location>
        <begin position="17"/>
        <end position="248"/>
    </location>
</feature>
<dbReference type="PATRIC" id="fig|1293439.3.peg.3256"/>
<dbReference type="Gene3D" id="3.30.1380.10">
    <property type="match status" value="1"/>
</dbReference>
<dbReference type="HAMAP" id="MF_01924">
    <property type="entry name" value="A_A_dipeptidase"/>
    <property type="match status" value="1"/>
</dbReference>
<name>A0A0F5Q426_9HYPH</name>
<dbReference type="PANTHER" id="PTHR43126:SF1">
    <property type="entry name" value="D-ALANYL-D-ALANINE DIPEPTIDASE"/>
    <property type="match status" value="1"/>
</dbReference>
<dbReference type="PANTHER" id="PTHR43126">
    <property type="entry name" value="D-ALANYL-D-ALANINE DIPEPTIDASE"/>
    <property type="match status" value="1"/>
</dbReference>
<keyword evidence="13" id="KW-1185">Reference proteome</keyword>
<evidence type="ECO:0000256" key="2">
    <source>
        <dbReference type="ARBA" id="ARBA00022670"/>
    </source>
</evidence>
<evidence type="ECO:0000256" key="5">
    <source>
        <dbReference type="ARBA" id="ARBA00022833"/>
    </source>
</evidence>
<feature type="binding site" evidence="9">
    <location>
        <position position="134"/>
    </location>
    <ligand>
        <name>Zn(2+)</name>
        <dbReference type="ChEBI" id="CHEBI:29105"/>
        <note>catalytic</note>
    </ligand>
</feature>
<dbReference type="Pfam" id="PF01427">
    <property type="entry name" value="Peptidase_M15"/>
    <property type="match status" value="2"/>
</dbReference>
<keyword evidence="7 9" id="KW-0482">Metalloprotease</keyword>
<keyword evidence="6 9" id="KW-0224">Dipeptidase</keyword>
<dbReference type="CDD" id="cd14817">
    <property type="entry name" value="D-Ala-D-Ala_dipeptidase_VanX"/>
    <property type="match status" value="1"/>
</dbReference>
<dbReference type="GO" id="GO:0071555">
    <property type="term" value="P:cell wall organization"/>
    <property type="evidence" value="ECO:0007669"/>
    <property type="project" value="UniProtKB-KW"/>
</dbReference>
<dbReference type="InterPro" id="IPR009045">
    <property type="entry name" value="Zn_M74/Hedgehog-like"/>
</dbReference>
<dbReference type="PIRSF" id="PIRSF026671">
    <property type="entry name" value="AA_dipeptidase"/>
    <property type="match status" value="1"/>
</dbReference>
<feature type="binding site" evidence="9">
    <location>
        <position position="141"/>
    </location>
    <ligand>
        <name>Zn(2+)</name>
        <dbReference type="ChEBI" id="CHEBI:29105"/>
        <note>catalytic</note>
    </ligand>
</feature>
<keyword evidence="3 9" id="KW-0479">Metal-binding</keyword>
<evidence type="ECO:0000256" key="4">
    <source>
        <dbReference type="ARBA" id="ARBA00022801"/>
    </source>
</evidence>
<dbReference type="AlphaFoldDB" id="A0A0F5Q426"/>
<comment type="catalytic activity">
    <reaction evidence="1 9 10">
        <text>D-alanyl-D-alanine + H2O = 2 D-alanine</text>
        <dbReference type="Rhea" id="RHEA:20661"/>
        <dbReference type="ChEBI" id="CHEBI:15377"/>
        <dbReference type="ChEBI" id="CHEBI:57416"/>
        <dbReference type="ChEBI" id="CHEBI:57822"/>
        <dbReference type="EC" id="3.4.13.22"/>
    </reaction>
</comment>
<feature type="site" description="Transition state stabilizer" evidence="9">
    <location>
        <position position="89"/>
    </location>
</feature>
<keyword evidence="4 9" id="KW-0378">Hydrolase</keyword>
<evidence type="ECO:0000256" key="11">
    <source>
        <dbReference type="SAM" id="SignalP"/>
    </source>
</evidence>